<name>A0A396BUP7_BACFG</name>
<dbReference type="InterPro" id="IPR018060">
    <property type="entry name" value="HTH_AraC"/>
</dbReference>
<evidence type="ECO:0000256" key="1">
    <source>
        <dbReference type="ARBA" id="ARBA00023015"/>
    </source>
</evidence>
<dbReference type="EMBL" id="QRJE01000018">
    <property type="protein sequence ID" value="RHH10490.1"/>
    <property type="molecule type" value="Genomic_DNA"/>
</dbReference>
<dbReference type="PANTHER" id="PTHR43280">
    <property type="entry name" value="ARAC-FAMILY TRANSCRIPTIONAL REGULATOR"/>
    <property type="match status" value="1"/>
</dbReference>
<feature type="domain" description="HTH araC/xylS-type" evidence="5">
    <location>
        <begin position="473"/>
        <end position="572"/>
    </location>
</feature>
<dbReference type="SUPFAM" id="SSF55874">
    <property type="entry name" value="ATPase domain of HSP90 chaperone/DNA topoisomerase II/histidine kinase"/>
    <property type="match status" value="1"/>
</dbReference>
<dbReference type="GO" id="GO:0003700">
    <property type="term" value="F:DNA-binding transcription factor activity"/>
    <property type="evidence" value="ECO:0007669"/>
    <property type="project" value="InterPro"/>
</dbReference>
<feature type="transmembrane region" description="Helical" evidence="4">
    <location>
        <begin position="247"/>
        <end position="266"/>
    </location>
</feature>
<dbReference type="SUPFAM" id="SSF52172">
    <property type="entry name" value="CheY-like"/>
    <property type="match status" value="1"/>
</dbReference>
<dbReference type="Gene3D" id="3.40.50.2300">
    <property type="match status" value="1"/>
</dbReference>
<comment type="caution">
    <text evidence="6">The sequence shown here is derived from an EMBL/GenBank/DDBJ whole genome shotgun (WGS) entry which is preliminary data.</text>
</comment>
<dbReference type="PROSITE" id="PS01124">
    <property type="entry name" value="HTH_ARAC_FAMILY_2"/>
    <property type="match status" value="1"/>
</dbReference>
<dbReference type="SUPFAM" id="SSF46689">
    <property type="entry name" value="Homeodomain-like"/>
    <property type="match status" value="1"/>
</dbReference>
<keyword evidence="4" id="KW-0472">Membrane</keyword>
<dbReference type="InterPro" id="IPR009057">
    <property type="entry name" value="Homeodomain-like_sf"/>
</dbReference>
<sequence length="574" mass="65544">MEPVILFLQLILLDTPFNDVCPCMQTDVQLDLTSQYQTATFIPAFLWQMSWVYPIEGLVIGLFIVLMIRYRIMYNTKLFSHEKLGIVQNIAHKTQTPLTLMHHLLEEIASDNLPEPTSQKLKRVLGYTSHIMNSYQNIGIFSNIENEIYPGSPIEFELYTFITSITNQCQSYANTRQIQLNVSKDFGYISCRVDEITMTAALQCLLSKIIDATPCKGYINMNVSHLNNHWSLRITNGPECKQDNKKLLSLLSALMLIYHCGNLQIIKKIIRLHGGKLIGDCHRRIITFQVIVPINGCCNTIQCPEVEIPTIKDGKMGRSDKNRSHVLLVMSDNELSSYLNGALSTLFRITILNNPERLSNFSGQRTPDIIIIDEIVNGIGGKEIYSRIKSNASMVQTPAILLMNFNDNRSYLTHIHCGVDKLAPRAISICRLKADIQVLINKHKRIKQLLETNLPADLPETTAKSEENTLFMDKVNKLLEKNLSSDNYTVDMLSADMGMCRTTFYTKLKDITDKAPAEYMYYFKMNKAKILLVTQKYTVTEIATYLGFCDAKYFGARFKKFYKVPPTRYIKEIL</sequence>
<keyword evidence="3" id="KW-0804">Transcription</keyword>
<dbReference type="PANTHER" id="PTHR43280:SF2">
    <property type="entry name" value="HTH-TYPE TRANSCRIPTIONAL REGULATOR EXSA"/>
    <property type="match status" value="1"/>
</dbReference>
<feature type="transmembrane region" description="Helical" evidence="4">
    <location>
        <begin position="49"/>
        <end position="68"/>
    </location>
</feature>
<evidence type="ECO:0000313" key="6">
    <source>
        <dbReference type="EMBL" id="RHH10490.1"/>
    </source>
</evidence>
<evidence type="ECO:0000256" key="3">
    <source>
        <dbReference type="ARBA" id="ARBA00023163"/>
    </source>
</evidence>
<dbReference type="Proteomes" id="UP000266644">
    <property type="component" value="Unassembled WGS sequence"/>
</dbReference>
<dbReference type="PROSITE" id="PS00041">
    <property type="entry name" value="HTH_ARAC_FAMILY_1"/>
    <property type="match status" value="1"/>
</dbReference>
<keyword evidence="4" id="KW-1133">Transmembrane helix</keyword>
<gene>
    <name evidence="6" type="ORF">DW228_12120</name>
</gene>
<accession>A0A396BUP7</accession>
<dbReference type="InterPro" id="IPR011006">
    <property type="entry name" value="CheY-like_superfamily"/>
</dbReference>
<evidence type="ECO:0000259" key="5">
    <source>
        <dbReference type="PROSITE" id="PS01124"/>
    </source>
</evidence>
<keyword evidence="1" id="KW-0805">Transcription regulation</keyword>
<reference evidence="6 7" key="1">
    <citation type="submission" date="2018-08" db="EMBL/GenBank/DDBJ databases">
        <title>A genome reference for cultivated species of the human gut microbiota.</title>
        <authorList>
            <person name="Zou Y."/>
            <person name="Xue W."/>
            <person name="Luo G."/>
        </authorList>
    </citation>
    <scope>NUCLEOTIDE SEQUENCE [LARGE SCALE GENOMIC DNA]</scope>
    <source>
        <strain evidence="6 7">AM18-6</strain>
    </source>
</reference>
<keyword evidence="2" id="KW-0238">DNA-binding</keyword>
<dbReference type="Gene3D" id="1.10.10.60">
    <property type="entry name" value="Homeodomain-like"/>
    <property type="match status" value="1"/>
</dbReference>
<dbReference type="GO" id="GO:0043565">
    <property type="term" value="F:sequence-specific DNA binding"/>
    <property type="evidence" value="ECO:0007669"/>
    <property type="project" value="InterPro"/>
</dbReference>
<evidence type="ECO:0000256" key="4">
    <source>
        <dbReference type="SAM" id="Phobius"/>
    </source>
</evidence>
<dbReference type="SMART" id="SM00342">
    <property type="entry name" value="HTH_ARAC"/>
    <property type="match status" value="1"/>
</dbReference>
<organism evidence="6 7">
    <name type="scientific">Bacteroides fragilis</name>
    <dbReference type="NCBI Taxonomy" id="817"/>
    <lineage>
        <taxon>Bacteria</taxon>
        <taxon>Pseudomonadati</taxon>
        <taxon>Bacteroidota</taxon>
        <taxon>Bacteroidia</taxon>
        <taxon>Bacteroidales</taxon>
        <taxon>Bacteroidaceae</taxon>
        <taxon>Bacteroides</taxon>
    </lineage>
</organism>
<dbReference type="RefSeq" id="WP_122330343.1">
    <property type="nucleotide sequence ID" value="NZ_JAQDYY010000031.1"/>
</dbReference>
<keyword evidence="4" id="KW-0812">Transmembrane</keyword>
<dbReference type="InterPro" id="IPR018062">
    <property type="entry name" value="HTH_AraC-typ_CS"/>
</dbReference>
<dbReference type="AlphaFoldDB" id="A0A396BUP7"/>
<proteinExistence type="predicted"/>
<evidence type="ECO:0000313" key="7">
    <source>
        <dbReference type="Proteomes" id="UP000266644"/>
    </source>
</evidence>
<protein>
    <submittedName>
        <fullName evidence="6">Helix-turn-helix domain-containing protein</fullName>
    </submittedName>
</protein>
<evidence type="ECO:0000256" key="2">
    <source>
        <dbReference type="ARBA" id="ARBA00023125"/>
    </source>
</evidence>
<dbReference type="InterPro" id="IPR036890">
    <property type="entry name" value="HATPase_C_sf"/>
</dbReference>
<dbReference type="Pfam" id="PF12833">
    <property type="entry name" value="HTH_18"/>
    <property type="match status" value="1"/>
</dbReference>